<dbReference type="InterPro" id="IPR002328">
    <property type="entry name" value="ADH_Zn_CS"/>
</dbReference>
<evidence type="ECO:0000313" key="7">
    <source>
        <dbReference type="Proteomes" id="UP000182178"/>
    </source>
</evidence>
<dbReference type="PROSITE" id="PS00059">
    <property type="entry name" value="ADH_ZINC"/>
    <property type="match status" value="1"/>
</dbReference>
<name>A0ABM9UH14_9HYPH</name>
<accession>A0ABM9UH14</accession>
<gene>
    <name evidence="6" type="ORF">Ga0061061_11475</name>
</gene>
<evidence type="ECO:0000256" key="1">
    <source>
        <dbReference type="ARBA" id="ARBA00022723"/>
    </source>
</evidence>
<evidence type="ECO:0000256" key="4">
    <source>
        <dbReference type="RuleBase" id="RU361277"/>
    </source>
</evidence>
<protein>
    <submittedName>
        <fullName evidence="6">Threonine dehydrogenase or related Zn-dependent dehydrogenase</fullName>
    </submittedName>
</protein>
<dbReference type="Proteomes" id="UP000182178">
    <property type="component" value="Unassembled WGS sequence"/>
</dbReference>
<feature type="domain" description="Enoyl reductase (ER)" evidence="5">
    <location>
        <begin position="10"/>
        <end position="359"/>
    </location>
</feature>
<comment type="caution">
    <text evidence="6">The sequence shown here is derived from an EMBL/GenBank/DDBJ whole genome shotgun (WGS) entry which is preliminary data.</text>
</comment>
<dbReference type="SUPFAM" id="SSF51735">
    <property type="entry name" value="NAD(P)-binding Rossmann-fold domains"/>
    <property type="match status" value="1"/>
</dbReference>
<evidence type="ECO:0000256" key="3">
    <source>
        <dbReference type="ARBA" id="ARBA00023002"/>
    </source>
</evidence>
<dbReference type="InterPro" id="IPR050129">
    <property type="entry name" value="Zn_alcohol_dh"/>
</dbReference>
<dbReference type="Gene3D" id="3.40.50.720">
    <property type="entry name" value="NAD(P)-binding Rossmann-like Domain"/>
    <property type="match status" value="1"/>
</dbReference>
<dbReference type="Pfam" id="PF08240">
    <property type="entry name" value="ADH_N"/>
    <property type="match status" value="1"/>
</dbReference>
<dbReference type="EMBL" id="CYHC01000014">
    <property type="protein sequence ID" value="CUA90692.1"/>
    <property type="molecule type" value="Genomic_DNA"/>
</dbReference>
<proteinExistence type="inferred from homology"/>
<comment type="similarity">
    <text evidence="4">Belongs to the zinc-containing alcohol dehydrogenase family.</text>
</comment>
<comment type="cofactor">
    <cofactor evidence="4">
        <name>Zn(2+)</name>
        <dbReference type="ChEBI" id="CHEBI:29105"/>
    </cofactor>
</comment>
<dbReference type="InterPro" id="IPR013149">
    <property type="entry name" value="ADH-like_C"/>
</dbReference>
<evidence type="ECO:0000256" key="2">
    <source>
        <dbReference type="ARBA" id="ARBA00022833"/>
    </source>
</evidence>
<dbReference type="SUPFAM" id="SSF50129">
    <property type="entry name" value="GroES-like"/>
    <property type="match status" value="1"/>
</dbReference>
<keyword evidence="2 4" id="KW-0862">Zinc</keyword>
<organism evidence="6 7">
    <name type="scientific">Chelatococcus sambhunathii</name>
    <dbReference type="NCBI Taxonomy" id="363953"/>
    <lineage>
        <taxon>Bacteria</taxon>
        <taxon>Pseudomonadati</taxon>
        <taxon>Pseudomonadota</taxon>
        <taxon>Alphaproteobacteria</taxon>
        <taxon>Hyphomicrobiales</taxon>
        <taxon>Chelatococcaceae</taxon>
        <taxon>Chelatococcus</taxon>
    </lineage>
</organism>
<dbReference type="Pfam" id="PF00107">
    <property type="entry name" value="ADH_zinc_N"/>
    <property type="match status" value="1"/>
</dbReference>
<dbReference type="Gene3D" id="3.90.180.10">
    <property type="entry name" value="Medium-chain alcohol dehydrogenases, catalytic domain"/>
    <property type="match status" value="1"/>
</dbReference>
<dbReference type="InterPro" id="IPR020843">
    <property type="entry name" value="ER"/>
</dbReference>
<dbReference type="InterPro" id="IPR013154">
    <property type="entry name" value="ADH-like_N"/>
</dbReference>
<dbReference type="SMART" id="SM00829">
    <property type="entry name" value="PKS_ER"/>
    <property type="match status" value="1"/>
</dbReference>
<dbReference type="RefSeq" id="WP_055460865.1">
    <property type="nucleotide sequence ID" value="NZ_CYHC01000014.1"/>
</dbReference>
<evidence type="ECO:0000259" key="5">
    <source>
        <dbReference type="SMART" id="SM00829"/>
    </source>
</evidence>
<evidence type="ECO:0000313" key="6">
    <source>
        <dbReference type="EMBL" id="CUA90692.1"/>
    </source>
</evidence>
<dbReference type="InterPro" id="IPR011032">
    <property type="entry name" value="GroES-like_sf"/>
</dbReference>
<keyword evidence="7" id="KW-1185">Reference proteome</keyword>
<keyword evidence="3" id="KW-0560">Oxidoreductase</keyword>
<dbReference type="InterPro" id="IPR036291">
    <property type="entry name" value="NAD(P)-bd_dom_sf"/>
</dbReference>
<dbReference type="PANTHER" id="PTHR43401:SF2">
    <property type="entry name" value="L-THREONINE 3-DEHYDROGENASE"/>
    <property type="match status" value="1"/>
</dbReference>
<sequence>MPKALAAVLESPRNFQLREFAIPEIGEDDAVLRVEACGLCGTDYEQWLGHLKDWGGGMPIIPGHEVMGFIERIGPQAAKLWNVKEGDRVAIEPVIPCGHCEDCVQGAYTRCRSDKGYGLYQNIHVAPSLWGGYATHLYLHPRTMVHKLPSQVPTDVMTLFNPLSNAIRWVYEAGGVGLGSSVVIAGPGQRGLLAVAAAKRAGAATIIVTGTTRDGARLQLAERLGATATIDVQAEDPVERVMALTGGKLVDVVLDVSAGAVAPVVQAIDMVKRGGRIVLAGLKGQNKLNDFPVDKVVFREIELVGVLSAGWRPTELAIQMIGESGAELRALCSHSFPLEQATDAVRSLGRESSDGREAVHVTLCVNGIG</sequence>
<reference evidence="6 7" key="1">
    <citation type="submission" date="2015-08" db="EMBL/GenBank/DDBJ databases">
        <authorList>
            <person name="Varghese N."/>
        </authorList>
    </citation>
    <scope>NUCLEOTIDE SEQUENCE [LARGE SCALE GENOMIC DNA]</scope>
    <source>
        <strain evidence="6 7">DSM 18167</strain>
    </source>
</reference>
<dbReference type="PANTHER" id="PTHR43401">
    <property type="entry name" value="L-THREONINE 3-DEHYDROGENASE"/>
    <property type="match status" value="1"/>
</dbReference>
<keyword evidence="1 4" id="KW-0479">Metal-binding</keyword>